<keyword evidence="2" id="KW-1185">Reference proteome</keyword>
<dbReference type="Proteomes" id="UP001732700">
    <property type="component" value="Chromosome 1A"/>
</dbReference>
<accession>A0ACD5TAJ8</accession>
<sequence length="391" mass="41386">MAMNGELVVRLKQNRSTKIWIGASSVKPRRLVWRWRGPGPSSASGDRRVGAVEGSWTELRFRRPESRRGGGERREGMVAQKVVGDSRRAGRDVPTVLISPGPPRSCRIAADYLTDSAPCSSRTSSATDDDRHLNLLRGTASFAELPPAKRAGNKYLSSFATRFSSVFLHRGAAPAAAKKPSGGNKSLAKEVIKKYAKKVKPLYEKLSQIPKSQNNAGSNQPQPQTPAQQQQQQHHHQQQGSKKPFSFSIRKKRADDDNAVTSAAMGAAASTGKYAHSNSFSGNLMFPRQKRCAASCPSSMRSSPNHSGLLSFGGAGGVGFPDVPAAAAAAMSGSIGVGHVSLSTASSSSMEELQSAIEGAIAHCKNTMVGVVSLCPRKGTAAAATGEICAF</sequence>
<evidence type="ECO:0000313" key="1">
    <source>
        <dbReference type="EnsemblPlants" id="AVESA.00010b.r2.1AG0020260.1.CDS"/>
    </source>
</evidence>
<organism evidence="1 2">
    <name type="scientific">Avena sativa</name>
    <name type="common">Oat</name>
    <dbReference type="NCBI Taxonomy" id="4498"/>
    <lineage>
        <taxon>Eukaryota</taxon>
        <taxon>Viridiplantae</taxon>
        <taxon>Streptophyta</taxon>
        <taxon>Embryophyta</taxon>
        <taxon>Tracheophyta</taxon>
        <taxon>Spermatophyta</taxon>
        <taxon>Magnoliopsida</taxon>
        <taxon>Liliopsida</taxon>
        <taxon>Poales</taxon>
        <taxon>Poaceae</taxon>
        <taxon>BOP clade</taxon>
        <taxon>Pooideae</taxon>
        <taxon>Poodae</taxon>
        <taxon>Poeae</taxon>
        <taxon>Poeae Chloroplast Group 1 (Aveneae type)</taxon>
        <taxon>Aveninae</taxon>
        <taxon>Avena</taxon>
    </lineage>
</organism>
<reference evidence="1" key="2">
    <citation type="submission" date="2025-09" db="UniProtKB">
        <authorList>
            <consortium name="EnsemblPlants"/>
        </authorList>
    </citation>
    <scope>IDENTIFICATION</scope>
</reference>
<proteinExistence type="predicted"/>
<evidence type="ECO:0000313" key="2">
    <source>
        <dbReference type="Proteomes" id="UP001732700"/>
    </source>
</evidence>
<dbReference type="EnsemblPlants" id="AVESA.00010b.r2.1AG0020260.1">
    <property type="protein sequence ID" value="AVESA.00010b.r2.1AG0020260.1.CDS"/>
    <property type="gene ID" value="AVESA.00010b.r2.1AG0020260"/>
</dbReference>
<protein>
    <submittedName>
        <fullName evidence="1">Uncharacterized protein</fullName>
    </submittedName>
</protein>
<reference evidence="1" key="1">
    <citation type="submission" date="2021-05" db="EMBL/GenBank/DDBJ databases">
        <authorList>
            <person name="Scholz U."/>
            <person name="Mascher M."/>
            <person name="Fiebig A."/>
        </authorList>
    </citation>
    <scope>NUCLEOTIDE SEQUENCE [LARGE SCALE GENOMIC DNA]</scope>
</reference>
<name>A0ACD5TAJ8_AVESA</name>